<name>A0A2V3ISB9_9FLOR</name>
<dbReference type="EMBL" id="NBIV01000104">
    <property type="protein sequence ID" value="PXF44000.1"/>
    <property type="molecule type" value="Genomic_DNA"/>
</dbReference>
<dbReference type="Proteomes" id="UP000247409">
    <property type="component" value="Unassembled WGS sequence"/>
</dbReference>
<feature type="region of interest" description="Disordered" evidence="3">
    <location>
        <begin position="703"/>
        <end position="723"/>
    </location>
</feature>
<dbReference type="STRING" id="448386.A0A2V3ISB9"/>
<evidence type="ECO:0000313" key="4">
    <source>
        <dbReference type="EMBL" id="PXF44000.1"/>
    </source>
</evidence>
<dbReference type="Pfam" id="PF04499">
    <property type="entry name" value="SAPS"/>
    <property type="match status" value="1"/>
</dbReference>
<comment type="caution">
    <text evidence="4">The sequence shown here is derived from an EMBL/GenBank/DDBJ whole genome shotgun (WGS) entry which is preliminary data.</text>
</comment>
<keyword evidence="2" id="KW-0131">Cell cycle</keyword>
<feature type="region of interest" description="Disordered" evidence="3">
    <location>
        <begin position="904"/>
        <end position="951"/>
    </location>
</feature>
<sequence>MAHMAPQLHISPVNDLLDAIDKATAEDLTDSSDAQPPIPSLDRFLNEEDVVRELRSDNARLVAYLCQSHVIYQLFDKCFDIPPVTVPQQVAAGANQTSPPSPQSPTTQTLQVSRQLQLKHAYVACELLTSENKSISAAIVTDDNAMAKLFASLERADPGTLEPLVAVHFSKIVIALLKTSNAQLVQKLSVRPSFLPVILKHMDCAALAELLVRILDAPEPDANFSDTIKRPTDDALTLLAEADLLGGLAQCFVCASGEQVDPQRTVQDDMANKSDVATATVSIQSEEEQAKQRRLREETMANVSITIYELTDRMLQLPELGVPIPPKLSPFSTPQFISRILDAGLYAYSNGMVDANGVPRAFEEPTTNEERVVAFSAGNNSALLNSLGLAADLMTTEANVFRDEDDELGQSDFDHGTVIRPVTIGVGKPMFVGKGIGPSVVAAYAASKVEANERQAPSKPKPLPELANKKAGDPIVETTALQKELALRFPRLSEMFGQDVEQNVSDQVKPLGSLRLKLAEFFVACMKNATQETVDQITERDVPGKLLSLFSRYQWSSMLHSVVTKSIVDSFHMVDRGRPSRTAWLQAGLIPWLIESWSQNAEAEEAKDRKRSRAGYMGHLIRIGTALQFYIEEFKHEDHADMPERSQLEAFSVFAREALSPAQKLEITPLCDVRSEEEVEATDLLDMGRLNFGGGGFGPGAGAVPISLGQHSSGRDNDIDEDEEIRPVDVDVDVEDLEQFAAEDEDARNARPVDHDIPPEMRARLSKEVEEVEEVRPLPDPNEQEEIMKSYRAPKSSTRDRSQKAYMSRLRETRDIELEEVIDTVDSSSDDEESYETFVDTRAKTTARASEVLEKFSNLKVVDSEPGSASLEGAVTEIEEEAVPLTPESNIMQLATNVISVVDDTAESSDDDEYEEWNEPSRVDMFTSSQQHSQNDQPQTGESGESAAQVG</sequence>
<keyword evidence="5" id="KW-1185">Reference proteome</keyword>
<gene>
    <name evidence="4" type="ORF">BWQ96_06233</name>
</gene>
<reference evidence="4 5" key="1">
    <citation type="journal article" date="2018" name="Mol. Biol. Evol.">
        <title>Analysis of the draft genome of the red seaweed Gracilariopsis chorda provides insights into genome size evolution in Rhodophyta.</title>
        <authorList>
            <person name="Lee J."/>
            <person name="Yang E.C."/>
            <person name="Graf L."/>
            <person name="Yang J.H."/>
            <person name="Qiu H."/>
            <person name="Zel Zion U."/>
            <person name="Chan C.X."/>
            <person name="Stephens T.G."/>
            <person name="Weber A.P.M."/>
            <person name="Boo G.H."/>
            <person name="Boo S.M."/>
            <person name="Kim K.M."/>
            <person name="Shin Y."/>
            <person name="Jung M."/>
            <person name="Lee S.J."/>
            <person name="Yim H.S."/>
            <person name="Lee J.H."/>
            <person name="Bhattacharya D."/>
            <person name="Yoon H.S."/>
        </authorList>
    </citation>
    <scope>NUCLEOTIDE SEQUENCE [LARGE SCALE GENOMIC DNA]</scope>
    <source>
        <strain evidence="4 5">SKKU-2015</strain>
        <tissue evidence="4">Whole body</tissue>
    </source>
</reference>
<dbReference type="GO" id="GO:0019888">
    <property type="term" value="F:protein phosphatase regulator activity"/>
    <property type="evidence" value="ECO:0007669"/>
    <property type="project" value="TreeGrafter"/>
</dbReference>
<proteinExistence type="inferred from homology"/>
<feature type="region of interest" description="Disordered" evidence="3">
    <location>
        <begin position="91"/>
        <end position="110"/>
    </location>
</feature>
<dbReference type="PANTHER" id="PTHR12634">
    <property type="entry name" value="SIT4 YEAST -ASSOCIATING PROTEIN-RELATED"/>
    <property type="match status" value="1"/>
</dbReference>
<dbReference type="InterPro" id="IPR007587">
    <property type="entry name" value="SAPS"/>
</dbReference>
<organism evidence="4 5">
    <name type="scientific">Gracilariopsis chorda</name>
    <dbReference type="NCBI Taxonomy" id="448386"/>
    <lineage>
        <taxon>Eukaryota</taxon>
        <taxon>Rhodophyta</taxon>
        <taxon>Florideophyceae</taxon>
        <taxon>Rhodymeniophycidae</taxon>
        <taxon>Gracilariales</taxon>
        <taxon>Gracilariaceae</taxon>
        <taxon>Gracilariopsis</taxon>
    </lineage>
</organism>
<evidence type="ECO:0000256" key="3">
    <source>
        <dbReference type="SAM" id="MobiDB-lite"/>
    </source>
</evidence>
<dbReference type="AlphaFoldDB" id="A0A2V3ISB9"/>
<dbReference type="PANTHER" id="PTHR12634:SF8">
    <property type="entry name" value="FIERY MOUNTAIN, ISOFORM D"/>
    <property type="match status" value="1"/>
</dbReference>
<evidence type="ECO:0000256" key="1">
    <source>
        <dbReference type="ARBA" id="ARBA00006180"/>
    </source>
</evidence>
<evidence type="ECO:0000256" key="2">
    <source>
        <dbReference type="ARBA" id="ARBA00023306"/>
    </source>
</evidence>
<comment type="similarity">
    <text evidence="1">Belongs to the SAPS family.</text>
</comment>
<accession>A0A2V3ISB9</accession>
<protein>
    <submittedName>
        <fullName evidence="4">Serine/threonine-protein phosphatase 6 regulatory subunit 1</fullName>
    </submittedName>
</protein>
<feature type="compositionally biased region" description="Polar residues" evidence="3">
    <location>
        <begin position="926"/>
        <end position="943"/>
    </location>
</feature>
<evidence type="ECO:0000313" key="5">
    <source>
        <dbReference type="Proteomes" id="UP000247409"/>
    </source>
</evidence>
<dbReference type="GO" id="GO:0019903">
    <property type="term" value="F:protein phosphatase binding"/>
    <property type="evidence" value="ECO:0007669"/>
    <property type="project" value="InterPro"/>
</dbReference>
<dbReference type="OrthoDB" id="5284at2759"/>
<feature type="compositionally biased region" description="Acidic residues" evidence="3">
    <location>
        <begin position="904"/>
        <end position="918"/>
    </location>
</feature>